<keyword evidence="3" id="KW-0472">Membrane</keyword>
<accession>A0A399D0C8</accession>
<reference evidence="6 7" key="1">
    <citation type="journal article" date="2015" name="Int. J. Syst. Evol. Microbiol.">
        <title>Mariniphaga sediminis sp. nov., isolated from coastal sediment.</title>
        <authorList>
            <person name="Wang F.Q."/>
            <person name="Shen Q.Y."/>
            <person name="Chen G.J."/>
            <person name="Du Z.J."/>
        </authorList>
    </citation>
    <scope>NUCLEOTIDE SEQUENCE [LARGE SCALE GENOMIC DNA]</scope>
    <source>
        <strain evidence="6 7">SY21</strain>
    </source>
</reference>
<name>A0A399D0C8_9BACT</name>
<dbReference type="Pfam" id="PF13439">
    <property type="entry name" value="Glyco_transf_4"/>
    <property type="match status" value="1"/>
</dbReference>
<keyword evidence="2 6" id="KW-0808">Transferase</keyword>
<dbReference type="Pfam" id="PF00534">
    <property type="entry name" value="Glycos_transf_1"/>
    <property type="match status" value="1"/>
</dbReference>
<gene>
    <name evidence="6" type="ORF">D1164_12825</name>
</gene>
<dbReference type="Proteomes" id="UP000266441">
    <property type="component" value="Unassembled WGS sequence"/>
</dbReference>
<dbReference type="RefSeq" id="WP_119350381.1">
    <property type="nucleotide sequence ID" value="NZ_QWET01000008.1"/>
</dbReference>
<keyword evidence="3" id="KW-1133">Transmembrane helix</keyword>
<evidence type="ECO:0000256" key="3">
    <source>
        <dbReference type="SAM" id="Phobius"/>
    </source>
</evidence>
<feature type="transmembrane region" description="Helical" evidence="3">
    <location>
        <begin position="69"/>
        <end position="91"/>
    </location>
</feature>
<evidence type="ECO:0000259" key="4">
    <source>
        <dbReference type="Pfam" id="PF00534"/>
    </source>
</evidence>
<protein>
    <submittedName>
        <fullName evidence="6">Glycosyltransferase</fullName>
    </submittedName>
</protein>
<organism evidence="6 7">
    <name type="scientific">Mariniphaga sediminis</name>
    <dbReference type="NCBI Taxonomy" id="1628158"/>
    <lineage>
        <taxon>Bacteria</taxon>
        <taxon>Pseudomonadati</taxon>
        <taxon>Bacteroidota</taxon>
        <taxon>Bacteroidia</taxon>
        <taxon>Marinilabiliales</taxon>
        <taxon>Prolixibacteraceae</taxon>
        <taxon>Mariniphaga</taxon>
    </lineage>
</organism>
<dbReference type="GO" id="GO:0016757">
    <property type="term" value="F:glycosyltransferase activity"/>
    <property type="evidence" value="ECO:0007669"/>
    <property type="project" value="UniProtKB-KW"/>
</dbReference>
<dbReference type="Gene3D" id="3.40.50.2000">
    <property type="entry name" value="Glycogen Phosphorylase B"/>
    <property type="match status" value="2"/>
</dbReference>
<keyword evidence="3" id="KW-0812">Transmembrane</keyword>
<dbReference type="InterPro" id="IPR028098">
    <property type="entry name" value="Glyco_trans_4-like_N"/>
</dbReference>
<sequence length="379" mass="43410">MILRNSNVNPEAKKRIIVSVTNDLVSDNRVHKVCTTLVAMGFDVLLVGRKLQNSVAVTQRTYSIHRFNLLFNKGVLFYACFNCRLFLFLLFGKFDLLLSNDLDTLPANFLASKIKGKPLVYDSHEYFTEVPELVHRPRIRRIWEWLERKMVPKLKYAYTVCDSIANIYTEKYGVHFRVVRNVPVAANFKKEKESNRGMEQKMILYQGAVNMGRGLIQAIRAMKFIEGARLVIAGDGDIRTELEKLVETEKLRDKVQFLGRLPIAELALLTPQADIGLSIEEDLGLNYRYSLPNKLFDYIQSRVPVLVTNLPETTAIVRKYGVGEVTPSLNPEILAGLFSAMLTDTEKRITWQQNLEKAAAELTWENEEKIIQEIFSVFV</sequence>
<keyword evidence="7" id="KW-1185">Reference proteome</keyword>
<evidence type="ECO:0000256" key="1">
    <source>
        <dbReference type="ARBA" id="ARBA00022676"/>
    </source>
</evidence>
<feature type="domain" description="Glycosyl transferase family 1" evidence="4">
    <location>
        <begin position="190"/>
        <end position="356"/>
    </location>
</feature>
<dbReference type="PANTHER" id="PTHR12526:SF629">
    <property type="entry name" value="TEICHURONIC ACID BIOSYNTHESIS GLYCOSYLTRANSFERASE TUAH-RELATED"/>
    <property type="match status" value="1"/>
</dbReference>
<evidence type="ECO:0000256" key="2">
    <source>
        <dbReference type="ARBA" id="ARBA00022679"/>
    </source>
</evidence>
<proteinExistence type="predicted"/>
<dbReference type="SUPFAM" id="SSF53756">
    <property type="entry name" value="UDP-Glycosyltransferase/glycogen phosphorylase"/>
    <property type="match status" value="1"/>
</dbReference>
<dbReference type="PANTHER" id="PTHR12526">
    <property type="entry name" value="GLYCOSYLTRANSFERASE"/>
    <property type="match status" value="1"/>
</dbReference>
<keyword evidence="1" id="KW-0328">Glycosyltransferase</keyword>
<dbReference type="EMBL" id="QWET01000008">
    <property type="protein sequence ID" value="RIH64916.1"/>
    <property type="molecule type" value="Genomic_DNA"/>
</dbReference>
<evidence type="ECO:0000259" key="5">
    <source>
        <dbReference type="Pfam" id="PF13439"/>
    </source>
</evidence>
<evidence type="ECO:0000313" key="7">
    <source>
        <dbReference type="Proteomes" id="UP000266441"/>
    </source>
</evidence>
<dbReference type="InterPro" id="IPR001296">
    <property type="entry name" value="Glyco_trans_1"/>
</dbReference>
<dbReference type="AlphaFoldDB" id="A0A399D0C8"/>
<feature type="domain" description="Glycosyltransferase subfamily 4-like N-terminal" evidence="5">
    <location>
        <begin position="29"/>
        <end position="181"/>
    </location>
</feature>
<comment type="caution">
    <text evidence="6">The sequence shown here is derived from an EMBL/GenBank/DDBJ whole genome shotgun (WGS) entry which is preliminary data.</text>
</comment>
<evidence type="ECO:0000313" key="6">
    <source>
        <dbReference type="EMBL" id="RIH64916.1"/>
    </source>
</evidence>
<dbReference type="OrthoDB" id="9813214at2"/>